<comment type="caution">
    <text evidence="2">The sequence shown here is derived from an EMBL/GenBank/DDBJ whole genome shotgun (WGS) entry which is preliminary data.</text>
</comment>
<dbReference type="Proteomes" id="UP001404104">
    <property type="component" value="Unassembled WGS sequence"/>
</dbReference>
<dbReference type="InterPro" id="IPR018968">
    <property type="entry name" value="Phasin"/>
</dbReference>
<dbReference type="RefSeq" id="WP_345864789.1">
    <property type="nucleotide sequence ID" value="NZ_JBDIMF010000004.1"/>
</dbReference>
<name>A0ABU9XSP6_9SPHN</name>
<gene>
    <name evidence="2" type="ORF">ABC969_10515</name>
</gene>
<evidence type="ECO:0000259" key="1">
    <source>
        <dbReference type="Pfam" id="PF09361"/>
    </source>
</evidence>
<keyword evidence="3" id="KW-1185">Reference proteome</keyword>
<accession>A0ABU9XSP6</accession>
<proteinExistence type="predicted"/>
<reference evidence="2 3" key="1">
    <citation type="submission" date="2024-05" db="EMBL/GenBank/DDBJ databases">
        <authorList>
            <person name="Liu Q."/>
            <person name="Xin Y.-H."/>
        </authorList>
    </citation>
    <scope>NUCLEOTIDE SEQUENCE [LARGE SCALE GENOMIC DNA]</scope>
    <source>
        <strain evidence="2 3">CGMCC 1.15349</strain>
    </source>
</reference>
<feature type="domain" description="Phasin" evidence="1">
    <location>
        <begin position="29"/>
        <end position="127"/>
    </location>
</feature>
<organism evidence="2 3">
    <name type="scientific">Sphingomonas qilianensis</name>
    <dbReference type="NCBI Taxonomy" id="1736690"/>
    <lineage>
        <taxon>Bacteria</taxon>
        <taxon>Pseudomonadati</taxon>
        <taxon>Pseudomonadota</taxon>
        <taxon>Alphaproteobacteria</taxon>
        <taxon>Sphingomonadales</taxon>
        <taxon>Sphingomonadaceae</taxon>
        <taxon>Sphingomonas</taxon>
    </lineage>
</organism>
<evidence type="ECO:0000313" key="3">
    <source>
        <dbReference type="Proteomes" id="UP001404104"/>
    </source>
</evidence>
<dbReference type="Pfam" id="PF09361">
    <property type="entry name" value="Phasin_2"/>
    <property type="match status" value="1"/>
</dbReference>
<evidence type="ECO:0000313" key="2">
    <source>
        <dbReference type="EMBL" id="MEN2786852.1"/>
    </source>
</evidence>
<sequence>MEATIKNAADKAKTMFADANAKSTQAFVEINDFGKGNIEAIVESSKIAAKGIEAMGQDAAEYGRQQFEGVTAAFKNMSAIKSPTDLFKLQSDYFRTVLDSMVAQTSKNTETMLKLAGEVAQPIQNRVAVAVEKVKVAA</sequence>
<dbReference type="EMBL" id="JBDIMF010000004">
    <property type="protein sequence ID" value="MEN2786852.1"/>
    <property type="molecule type" value="Genomic_DNA"/>
</dbReference>
<protein>
    <submittedName>
        <fullName evidence="2">Phasin family protein</fullName>
    </submittedName>
</protein>